<evidence type="ECO:0000256" key="1">
    <source>
        <dbReference type="SAM" id="SignalP"/>
    </source>
</evidence>
<keyword evidence="3" id="KW-1185">Reference proteome</keyword>
<dbReference type="Proteomes" id="UP000564704">
    <property type="component" value="Unassembled WGS sequence"/>
</dbReference>
<gene>
    <name evidence="2" type="ORF">FDP25_09880</name>
</gene>
<comment type="caution">
    <text evidence="2">The sequence shown here is derived from an EMBL/GenBank/DDBJ whole genome shotgun (WGS) entry which is preliminary data.</text>
</comment>
<feature type="signal peptide" evidence="1">
    <location>
        <begin position="1"/>
        <end position="20"/>
    </location>
</feature>
<evidence type="ECO:0000313" key="2">
    <source>
        <dbReference type="EMBL" id="MRU15735.1"/>
    </source>
</evidence>
<name>A0A844CQI5_9RHOB</name>
<dbReference type="RefSeq" id="WP_154151256.1">
    <property type="nucleotide sequence ID" value="NZ_SZWE01000001.1"/>
</dbReference>
<accession>A0A844CQI5</accession>
<keyword evidence="1" id="KW-0732">Signal</keyword>
<proteinExistence type="predicted"/>
<organism evidence="2 3">
    <name type="scientific">Roseovarius bejariae</name>
    <dbReference type="NCBI Taxonomy" id="2576383"/>
    <lineage>
        <taxon>Bacteria</taxon>
        <taxon>Pseudomonadati</taxon>
        <taxon>Pseudomonadota</taxon>
        <taxon>Alphaproteobacteria</taxon>
        <taxon>Rhodobacterales</taxon>
        <taxon>Roseobacteraceae</taxon>
        <taxon>Roseovarius</taxon>
    </lineage>
</organism>
<dbReference type="EMBL" id="SZWE01000001">
    <property type="protein sequence ID" value="MRU15735.1"/>
    <property type="molecule type" value="Genomic_DNA"/>
</dbReference>
<feature type="chain" id="PRO_5032666540" evidence="1">
    <location>
        <begin position="21"/>
        <end position="129"/>
    </location>
</feature>
<dbReference type="OrthoDB" id="7847741at2"/>
<protein>
    <submittedName>
        <fullName evidence="2">Uncharacterized protein</fullName>
    </submittedName>
</protein>
<evidence type="ECO:0000313" key="3">
    <source>
        <dbReference type="Proteomes" id="UP000564704"/>
    </source>
</evidence>
<sequence length="129" mass="14170">MANKALPQFLLCAGVAAALAAGFWLIGGPEIARMENRDQRRMADLHALQGHVTCLARTTGKALPQGLDETRDCPAPQLTDRLTDEPYRYARLSESAYEVCAAFELPERLHPSPRFDAETGCLHGTYTPD</sequence>
<dbReference type="AlphaFoldDB" id="A0A844CQI5"/>
<reference evidence="2 3" key="1">
    <citation type="submission" date="2019-05" db="EMBL/GenBank/DDBJ databases">
        <title>Roseovarius bejariae sp. nov., a moderately halophylic bacterium isolated from a saline soil in Rambla Salada (Murcia).</title>
        <authorList>
            <person name="Castro D.J."/>
            <person name="Gomez-Altuve A."/>
            <person name="Reina J.C."/>
            <person name="Rodriguez M."/>
            <person name="Sampedro I."/>
            <person name="Llamas I."/>
            <person name="Martinez-Checa F."/>
        </authorList>
    </citation>
    <scope>NUCLEOTIDE SEQUENCE [LARGE SCALE GENOMIC DNA]</scope>
    <source>
        <strain evidence="2 3">A21</strain>
    </source>
</reference>